<evidence type="ECO:0000313" key="2">
    <source>
        <dbReference type="EMBL" id="SHN87196.1"/>
    </source>
</evidence>
<gene>
    <name evidence="2" type="ORF">SAMN05444170_7057</name>
</gene>
<dbReference type="OrthoDB" id="7301450at2"/>
<feature type="domain" description="DUF2061" evidence="1">
    <location>
        <begin position="81"/>
        <end position="132"/>
    </location>
</feature>
<reference evidence="3" key="1">
    <citation type="submission" date="2016-11" db="EMBL/GenBank/DDBJ databases">
        <authorList>
            <person name="Varghese N."/>
            <person name="Submissions S."/>
        </authorList>
    </citation>
    <scope>NUCLEOTIDE SEQUENCE [LARGE SCALE GENOMIC DNA]</scope>
    <source>
        <strain evidence="3">GAS401</strain>
    </source>
</reference>
<evidence type="ECO:0000313" key="3">
    <source>
        <dbReference type="Proteomes" id="UP000184096"/>
    </source>
</evidence>
<protein>
    <submittedName>
        <fullName evidence="2">Uncharacterized membrane protein</fullName>
    </submittedName>
</protein>
<dbReference type="InterPro" id="IPR018638">
    <property type="entry name" value="DUF2061_membrane"/>
</dbReference>
<dbReference type="AlphaFoldDB" id="A0A1M7UWC6"/>
<accession>A0A1M7UWC6</accession>
<feature type="domain" description="DUF2061" evidence="1">
    <location>
        <begin position="165"/>
        <end position="216"/>
    </location>
</feature>
<dbReference type="RefSeq" id="WP_072825137.1">
    <property type="nucleotide sequence ID" value="NZ_LT670849.1"/>
</dbReference>
<organism evidence="2 3">
    <name type="scientific">Bradyrhizobium erythrophlei</name>
    <dbReference type="NCBI Taxonomy" id="1437360"/>
    <lineage>
        <taxon>Bacteria</taxon>
        <taxon>Pseudomonadati</taxon>
        <taxon>Pseudomonadota</taxon>
        <taxon>Alphaproteobacteria</taxon>
        <taxon>Hyphomicrobiales</taxon>
        <taxon>Nitrobacteraceae</taxon>
        <taxon>Bradyrhizobium</taxon>
    </lineage>
</organism>
<name>A0A1M7UWC6_9BRAD</name>
<dbReference type="Pfam" id="PF09834">
    <property type="entry name" value="DUF2061"/>
    <property type="match status" value="2"/>
</dbReference>
<dbReference type="Proteomes" id="UP000184096">
    <property type="component" value="Chromosome I"/>
</dbReference>
<proteinExistence type="predicted"/>
<keyword evidence="3" id="KW-1185">Reference proteome</keyword>
<dbReference type="EMBL" id="LT670849">
    <property type="protein sequence ID" value="SHN87196.1"/>
    <property type="molecule type" value="Genomic_DNA"/>
</dbReference>
<evidence type="ECO:0000259" key="1">
    <source>
        <dbReference type="Pfam" id="PF09834"/>
    </source>
</evidence>
<sequence>MRREITIGIAVVAGAAVLEAALVPGLILGGAAWLAPRLLGGGRGQTGRKKVKPAATATSSREVTIKQPSELLARSQLGRAIAKTITFRVVVTTLDFTTNYIVIGELATAAGLSTFNLIAGPIFYFAHEAVWNHLGPADGDAGVRVQLPTSSPDDEATALTISPALAKTITYRTIATIVDFTTNYVVVGNVAEATILSATGFFLGPFVYFGHEKAWEYLAGDPKTKAPPTNEIALLPALG</sequence>